<keyword evidence="3 6" id="KW-0812">Transmembrane</keyword>
<organism evidence="7 8">
    <name type="scientific">Hermetia illucens</name>
    <name type="common">Black soldier fly</name>
    <dbReference type="NCBI Taxonomy" id="343691"/>
    <lineage>
        <taxon>Eukaryota</taxon>
        <taxon>Metazoa</taxon>
        <taxon>Ecdysozoa</taxon>
        <taxon>Arthropoda</taxon>
        <taxon>Hexapoda</taxon>
        <taxon>Insecta</taxon>
        <taxon>Pterygota</taxon>
        <taxon>Neoptera</taxon>
        <taxon>Endopterygota</taxon>
        <taxon>Diptera</taxon>
        <taxon>Brachycera</taxon>
        <taxon>Stratiomyomorpha</taxon>
        <taxon>Stratiomyidae</taxon>
        <taxon>Hermetiinae</taxon>
        <taxon>Hermetia</taxon>
    </lineage>
</organism>
<evidence type="ECO:0000256" key="1">
    <source>
        <dbReference type="ARBA" id="ARBA00004141"/>
    </source>
</evidence>
<dbReference type="EMBL" id="LR899010">
    <property type="protein sequence ID" value="CAD7082778.1"/>
    <property type="molecule type" value="Genomic_DNA"/>
</dbReference>
<dbReference type="Pfam" id="PF00939">
    <property type="entry name" value="Na_sulph_symp"/>
    <property type="match status" value="1"/>
</dbReference>
<keyword evidence="8" id="KW-1185">Reference proteome</keyword>
<accession>A0A7R8ULD5</accession>
<reference evidence="7 8" key="1">
    <citation type="submission" date="2020-11" db="EMBL/GenBank/DDBJ databases">
        <authorList>
            <person name="Wallbank WR R."/>
            <person name="Pardo Diaz C."/>
            <person name="Kozak K."/>
            <person name="Martin S."/>
            <person name="Jiggins C."/>
            <person name="Moest M."/>
            <person name="Warren A I."/>
            <person name="Generalovic N T."/>
            <person name="Byers J.R.P. K."/>
            <person name="Montejo-Kovacevich G."/>
            <person name="Yen C E."/>
        </authorList>
    </citation>
    <scope>NUCLEOTIDE SEQUENCE [LARGE SCALE GENOMIC DNA]</scope>
</reference>
<dbReference type="GO" id="GO:0015141">
    <property type="term" value="F:succinate transmembrane transporter activity"/>
    <property type="evidence" value="ECO:0007669"/>
    <property type="project" value="TreeGrafter"/>
</dbReference>
<dbReference type="PANTHER" id="PTHR10283">
    <property type="entry name" value="SOLUTE CARRIER FAMILY 13 MEMBER"/>
    <property type="match status" value="1"/>
</dbReference>
<evidence type="ECO:0000256" key="2">
    <source>
        <dbReference type="ARBA" id="ARBA00006772"/>
    </source>
</evidence>
<dbReference type="GO" id="GO:0005886">
    <property type="term" value="C:plasma membrane"/>
    <property type="evidence" value="ECO:0007669"/>
    <property type="project" value="TreeGrafter"/>
</dbReference>
<feature type="transmembrane region" description="Helical" evidence="6">
    <location>
        <begin position="492"/>
        <end position="510"/>
    </location>
</feature>
<dbReference type="Proteomes" id="UP000594454">
    <property type="component" value="Chromosome 2"/>
</dbReference>
<protein>
    <recommendedName>
        <fullName evidence="9">Protein I'm not dead yet</fullName>
    </recommendedName>
</protein>
<evidence type="ECO:0000256" key="4">
    <source>
        <dbReference type="ARBA" id="ARBA00022989"/>
    </source>
</evidence>
<gene>
    <name evidence="7" type="ORF">HERILL_LOCUS5788</name>
</gene>
<comment type="subcellular location">
    <subcellularLocation>
        <location evidence="1">Membrane</location>
        <topology evidence="1">Multi-pass membrane protein</topology>
    </subcellularLocation>
</comment>
<name>A0A7R8ULD5_HERIL</name>
<dbReference type="OrthoDB" id="6493944at2759"/>
<dbReference type="AlphaFoldDB" id="A0A7R8ULD5"/>
<dbReference type="InterPro" id="IPR001898">
    <property type="entry name" value="SLC13A/DASS"/>
</dbReference>
<evidence type="ECO:0000313" key="7">
    <source>
        <dbReference type="EMBL" id="CAD7082778.1"/>
    </source>
</evidence>
<proteinExistence type="inferred from homology"/>
<dbReference type="FunCoup" id="A0A7R8ULD5">
    <property type="interactions" value="194"/>
</dbReference>
<evidence type="ECO:0000256" key="3">
    <source>
        <dbReference type="ARBA" id="ARBA00022692"/>
    </source>
</evidence>
<dbReference type="GO" id="GO:0015137">
    <property type="term" value="F:citrate transmembrane transporter activity"/>
    <property type="evidence" value="ECO:0007669"/>
    <property type="project" value="TreeGrafter"/>
</dbReference>
<feature type="transmembrane region" description="Helical" evidence="6">
    <location>
        <begin position="367"/>
        <end position="387"/>
    </location>
</feature>
<evidence type="ECO:0000256" key="5">
    <source>
        <dbReference type="ARBA" id="ARBA00023136"/>
    </source>
</evidence>
<feature type="transmembrane region" description="Helical" evidence="6">
    <location>
        <begin position="228"/>
        <end position="247"/>
    </location>
</feature>
<evidence type="ECO:0000256" key="6">
    <source>
        <dbReference type="SAM" id="Phobius"/>
    </source>
</evidence>
<keyword evidence="5 6" id="KW-0472">Membrane</keyword>
<evidence type="ECO:0000313" key="8">
    <source>
        <dbReference type="Proteomes" id="UP000594454"/>
    </source>
</evidence>
<evidence type="ECO:0008006" key="9">
    <source>
        <dbReference type="Google" id="ProtNLM"/>
    </source>
</evidence>
<dbReference type="PANTHER" id="PTHR10283:SF82">
    <property type="entry name" value="SOLUTE CARRIER FAMILY 13 MEMBER 2"/>
    <property type="match status" value="1"/>
</dbReference>
<feature type="transmembrane region" description="Helical" evidence="6">
    <location>
        <begin position="413"/>
        <end position="442"/>
    </location>
</feature>
<keyword evidence="4 6" id="KW-1133">Transmembrane helix</keyword>
<feature type="transmembrane region" description="Helical" evidence="6">
    <location>
        <begin position="62"/>
        <end position="80"/>
    </location>
</feature>
<feature type="transmembrane region" description="Helical" evidence="6">
    <location>
        <begin position="101"/>
        <end position="131"/>
    </location>
</feature>
<feature type="transmembrane region" description="Helical" evidence="6">
    <location>
        <begin position="288"/>
        <end position="306"/>
    </location>
</feature>
<sequence length="535" mass="59132">MFVDPTKIKAYKCMYVVLIMSIYWVTEALPLPVTSMIPMVLFPCMGILDTERTCMVYFKETMLMFIGGLILALAVEYCNLHKRIALKVISIIGCSQRRLHFGLMAVTMFISMWISNTAATAMMCPILVAVLEELEAQGLGKLYVERSPKKAEEEGMLRQTKTEEEPPYPSKATICYFCGAAYAASLGGCGAIIGSGTNLTFKGIYESRFPDSPGLDFPRWMFYNVPPMLIYTFLSWVYLQFVFMGLFRPNSPEAKAANIGKAGEEVARNVIIARYKELGKMTAHEKSVAVLFIISIILFFTRKPGVFPGWAEWIAPGTKIKDATPAMFMVITLFILPASFSFFKFCKGTKPSDLPTQPSTALITWKFVQSKTPWSLIFLLGGGFALAEGGNESGMSLLLGNALTGLKSLPPMLLLFLVCLTAQFLTEFTSNVAIANIMLPVLAEMSIGIRRHPLYLMFPAALSCSYAFHLPVGTPPNAIAAGYVNIRSKDMAIAGIGPTIFTLIVIWLTFPTWGAVVYPELNEFPDWALPLNKTV</sequence>
<dbReference type="InParanoid" id="A0A7R8ULD5"/>
<feature type="transmembrane region" description="Helical" evidence="6">
    <location>
        <begin position="326"/>
        <end position="346"/>
    </location>
</feature>
<feature type="transmembrane region" description="Helical" evidence="6">
    <location>
        <begin position="15"/>
        <end position="42"/>
    </location>
</feature>
<comment type="similarity">
    <text evidence="2">Belongs to the SLC13A/DASS transporter (TC 2.A.47) family. NADC subfamily.</text>
</comment>